<dbReference type="InterPro" id="IPR049576">
    <property type="entry name" value="HDC-like"/>
</dbReference>
<feature type="transmembrane region" description="Helical" evidence="1">
    <location>
        <begin position="292"/>
        <end position="311"/>
    </location>
</feature>
<gene>
    <name evidence="3" type="ORF">BJ997_003398</name>
    <name evidence="2" type="ORF">GY21_16865</name>
</gene>
<feature type="transmembrane region" description="Helical" evidence="1">
    <location>
        <begin position="239"/>
        <end position="257"/>
    </location>
</feature>
<dbReference type="Proteomes" id="UP000029864">
    <property type="component" value="Unassembled WGS sequence"/>
</dbReference>
<name>A0A099J3W4_9MICO</name>
<sequence>MLDQPIYVATVIILLLAVGEVISILSRAWIPSLLIVFVGYLVLIWTGVLPADLVPNSALAAVGSLLVAAVITHMGTLIPLKQLRSQYKAILISLIGIVLAAGLILLVVSPILGYATAVAGAGPVTGGILAYIITAERLTELGLNQLVVIPALVLGVQSLIGMPLANILLRKYAIKLRNGGHFDDTADDDAADGVPGGRTGHDARPLNGSGVATATVTQPATLVATRRFQLVPERFQQPTIILLLLLAAGSFATWMGSLTGVNYGIWALLIGILGRVLGIFPEKAMERANAFGLAMATVIVVVLASMSSVTWNDLVNAFWPVLLILGVGGMGIVAGGWIGSRLFHWDPLKGIPVALTAMFGFPGDYVLCEEISRSVGRDEREKKAIFDELITPMLVGGFTTVTTASIVVASILVQTI</sequence>
<evidence type="ECO:0000256" key="1">
    <source>
        <dbReference type="SAM" id="Phobius"/>
    </source>
</evidence>
<feature type="transmembrane region" description="Helical" evidence="1">
    <location>
        <begin position="57"/>
        <end position="78"/>
    </location>
</feature>
<dbReference type="AlphaFoldDB" id="A0A099J3W4"/>
<reference evidence="2 4" key="1">
    <citation type="submission" date="2014-08" db="EMBL/GenBank/DDBJ databases">
        <authorList>
            <person name="Sisinthy S."/>
        </authorList>
    </citation>
    <scope>NUCLEOTIDE SEQUENCE [LARGE SCALE GENOMIC DNA]</scope>
    <source>
        <strain evidence="2 4">RuG17</strain>
    </source>
</reference>
<dbReference type="EMBL" id="JPXF01000088">
    <property type="protein sequence ID" value="KGJ72227.1"/>
    <property type="molecule type" value="Genomic_DNA"/>
</dbReference>
<keyword evidence="1" id="KW-0812">Transmembrane</keyword>
<proteinExistence type="predicted"/>
<feature type="transmembrane region" description="Helical" evidence="1">
    <location>
        <begin position="147"/>
        <end position="169"/>
    </location>
</feature>
<feature type="transmembrane region" description="Helical" evidence="1">
    <location>
        <begin position="6"/>
        <end position="25"/>
    </location>
</feature>
<evidence type="ECO:0000313" key="3">
    <source>
        <dbReference type="EMBL" id="MBB5642850.1"/>
    </source>
</evidence>
<comment type="caution">
    <text evidence="2">The sequence shown here is derived from an EMBL/GenBank/DDBJ whole genome shotgun (WGS) entry which is preliminary data.</text>
</comment>
<feature type="transmembrane region" description="Helical" evidence="1">
    <location>
        <begin position="32"/>
        <end position="51"/>
    </location>
</feature>
<dbReference type="RefSeq" id="WP_035838472.1">
    <property type="nucleotide sequence ID" value="NZ_JACHBQ010000001.1"/>
</dbReference>
<dbReference type="eggNOG" id="COG0786">
    <property type="taxonomic scope" value="Bacteria"/>
</dbReference>
<evidence type="ECO:0000313" key="5">
    <source>
        <dbReference type="Proteomes" id="UP000561726"/>
    </source>
</evidence>
<feature type="transmembrane region" description="Helical" evidence="1">
    <location>
        <begin position="90"/>
        <end position="112"/>
    </location>
</feature>
<keyword evidence="1" id="KW-1133">Transmembrane helix</keyword>
<evidence type="ECO:0000313" key="4">
    <source>
        <dbReference type="Proteomes" id="UP000029864"/>
    </source>
</evidence>
<feature type="transmembrane region" description="Helical" evidence="1">
    <location>
        <begin position="317"/>
        <end position="339"/>
    </location>
</feature>
<organism evidence="2 4">
    <name type="scientific">Cryobacterium roopkundense</name>
    <dbReference type="NCBI Taxonomy" id="1001240"/>
    <lineage>
        <taxon>Bacteria</taxon>
        <taxon>Bacillati</taxon>
        <taxon>Actinomycetota</taxon>
        <taxon>Actinomycetes</taxon>
        <taxon>Micrococcales</taxon>
        <taxon>Microbacteriaceae</taxon>
        <taxon>Cryobacterium</taxon>
    </lineage>
</organism>
<dbReference type="CDD" id="cd21416">
    <property type="entry name" value="HDC_protein"/>
    <property type="match status" value="1"/>
</dbReference>
<dbReference type="EMBL" id="JACHBQ010000001">
    <property type="protein sequence ID" value="MBB5642850.1"/>
    <property type="molecule type" value="Genomic_DNA"/>
</dbReference>
<reference evidence="3 5" key="2">
    <citation type="submission" date="2020-08" db="EMBL/GenBank/DDBJ databases">
        <title>Sequencing the genomes of 1000 actinobacteria strains.</title>
        <authorList>
            <person name="Klenk H.-P."/>
        </authorList>
    </citation>
    <scope>NUCLEOTIDE SEQUENCE [LARGE SCALE GENOMIC DNA]</scope>
    <source>
        <strain evidence="3 5">DSM 21065</strain>
    </source>
</reference>
<evidence type="ECO:0000313" key="2">
    <source>
        <dbReference type="EMBL" id="KGJ72227.1"/>
    </source>
</evidence>
<feature type="transmembrane region" description="Helical" evidence="1">
    <location>
        <begin position="389"/>
        <end position="413"/>
    </location>
</feature>
<protein>
    <submittedName>
        <fullName evidence="2">Uncharacterized protein</fullName>
    </submittedName>
</protein>
<accession>A0A099J3W4</accession>
<dbReference type="Proteomes" id="UP000561726">
    <property type="component" value="Unassembled WGS sequence"/>
</dbReference>
<keyword evidence="1" id="KW-0472">Membrane</keyword>
<keyword evidence="4" id="KW-1185">Reference proteome</keyword>